<dbReference type="SUPFAM" id="SSF53756">
    <property type="entry name" value="UDP-Glycosyltransferase/glycogen phosphorylase"/>
    <property type="match status" value="1"/>
</dbReference>
<dbReference type="Proteomes" id="UP000193553">
    <property type="component" value="Unassembled WGS sequence"/>
</dbReference>
<sequence length="388" mass="42427">MTQYAISNSQAARRIGFATIGDGSNVRFWSGTPFNMSKSLADEGHEIVHIGPLNAPILPLYKTYSRLRRTFGCEGISPFQAAPVVAQYSADAVRKIRAASPDVVFAPAGSAFAWSVPDGVPLVYASDATFRLIEDYHPNYRNLSRVARETSERLERGTIARANLILYPSQWAAESAVRDYGADPARVHVAPWGANLREVPARESVLASRQPGPCRMLLIGVNWKEKGADLAVETLAELNAGGVKAELVICGCTPPEPVTQDGLTIIPYLDKNDPAQRSRLEQLYRDADFFLLPTQADCFPIVLCEAAAHGVPSVARATGGVPYAVREEKTGVLVPSNGTRADYASAIAEIFANPMRLARLRQTSRETYETELNWRAWGRRVSDLIQAL</sequence>
<reference evidence="2 3" key="1">
    <citation type="submission" date="2017-03" db="EMBL/GenBank/DDBJ databases">
        <title>Whole genome sequences of fourteen strains of Bradyrhizobium canariense and one strain of Bradyrhizobium japonicum isolated from Lupinus (Papilionoideae: Genisteae) species in Algeria.</title>
        <authorList>
            <person name="Crovadore J."/>
            <person name="Chekireb D."/>
            <person name="Brachmann A."/>
            <person name="Chablais R."/>
            <person name="Cochard B."/>
            <person name="Lefort F."/>
        </authorList>
    </citation>
    <scope>NUCLEOTIDE SEQUENCE [LARGE SCALE GENOMIC DNA]</scope>
    <source>
        <strain evidence="2 3">UBMA195</strain>
    </source>
</reference>
<protein>
    <submittedName>
        <fullName evidence="2">Glycosyltransferase</fullName>
    </submittedName>
</protein>
<dbReference type="CDD" id="cd03801">
    <property type="entry name" value="GT4_PimA-like"/>
    <property type="match status" value="1"/>
</dbReference>
<dbReference type="Pfam" id="PF13439">
    <property type="entry name" value="Glyco_transf_4"/>
    <property type="match status" value="1"/>
</dbReference>
<name>A0A1X3G194_9BRAD</name>
<dbReference type="InterPro" id="IPR050194">
    <property type="entry name" value="Glycosyltransferase_grp1"/>
</dbReference>
<organism evidence="2 3">
    <name type="scientific">Bradyrhizobium canariense</name>
    <dbReference type="NCBI Taxonomy" id="255045"/>
    <lineage>
        <taxon>Bacteria</taxon>
        <taxon>Pseudomonadati</taxon>
        <taxon>Pseudomonadota</taxon>
        <taxon>Alphaproteobacteria</taxon>
        <taxon>Hyphomicrobiales</taxon>
        <taxon>Nitrobacteraceae</taxon>
        <taxon>Bradyrhizobium</taxon>
    </lineage>
</organism>
<dbReference type="Pfam" id="PF13692">
    <property type="entry name" value="Glyco_trans_1_4"/>
    <property type="match status" value="1"/>
</dbReference>
<dbReference type="Gene3D" id="3.40.50.2000">
    <property type="entry name" value="Glycogen Phosphorylase B"/>
    <property type="match status" value="2"/>
</dbReference>
<feature type="domain" description="Glycosyltransferase subfamily 4-like N-terminal" evidence="1">
    <location>
        <begin position="35"/>
        <end position="196"/>
    </location>
</feature>
<evidence type="ECO:0000313" key="2">
    <source>
        <dbReference type="EMBL" id="OSJ14463.1"/>
    </source>
</evidence>
<dbReference type="PANTHER" id="PTHR45947:SF3">
    <property type="entry name" value="SULFOQUINOVOSYL TRANSFERASE SQD2"/>
    <property type="match status" value="1"/>
</dbReference>
<gene>
    <name evidence="2" type="ORF">BSZ18_09435</name>
</gene>
<keyword evidence="2" id="KW-0808">Transferase</keyword>
<evidence type="ECO:0000313" key="3">
    <source>
        <dbReference type="Proteomes" id="UP000193553"/>
    </source>
</evidence>
<dbReference type="RefSeq" id="WP_085358684.1">
    <property type="nucleotide sequence ID" value="NZ_NAFD01000165.1"/>
</dbReference>
<dbReference type="OrthoDB" id="9790710at2"/>
<dbReference type="GO" id="GO:0016758">
    <property type="term" value="F:hexosyltransferase activity"/>
    <property type="evidence" value="ECO:0007669"/>
    <property type="project" value="TreeGrafter"/>
</dbReference>
<dbReference type="InterPro" id="IPR028098">
    <property type="entry name" value="Glyco_trans_4-like_N"/>
</dbReference>
<dbReference type="PANTHER" id="PTHR45947">
    <property type="entry name" value="SULFOQUINOVOSYL TRANSFERASE SQD2"/>
    <property type="match status" value="1"/>
</dbReference>
<comment type="caution">
    <text evidence="2">The sequence shown here is derived from an EMBL/GenBank/DDBJ whole genome shotgun (WGS) entry which is preliminary data.</text>
</comment>
<proteinExistence type="predicted"/>
<accession>A0A1X3G194</accession>
<evidence type="ECO:0000259" key="1">
    <source>
        <dbReference type="Pfam" id="PF13439"/>
    </source>
</evidence>
<dbReference type="EMBL" id="NAFI01000159">
    <property type="protein sequence ID" value="OSJ14463.1"/>
    <property type="molecule type" value="Genomic_DNA"/>
</dbReference>
<dbReference type="AlphaFoldDB" id="A0A1X3G194"/>